<evidence type="ECO:0000256" key="1">
    <source>
        <dbReference type="ARBA" id="ARBA00024336"/>
    </source>
</evidence>
<dbReference type="OrthoDB" id="5350595at2759"/>
<dbReference type="InterPro" id="IPR019384">
    <property type="entry name" value="FHIP"/>
</dbReference>
<dbReference type="Pfam" id="PF10257">
    <property type="entry name" value="RAI16-like"/>
    <property type="match status" value="1"/>
</dbReference>
<dbReference type="AlphaFoldDB" id="V3ZN32"/>
<evidence type="ECO:0000259" key="4">
    <source>
        <dbReference type="Pfam" id="PF19314"/>
    </source>
</evidence>
<feature type="region of interest" description="Disordered" evidence="2">
    <location>
        <begin position="506"/>
        <end position="533"/>
    </location>
</feature>
<dbReference type="PANTHER" id="PTHR21705">
    <property type="entry name" value="RAI16 PROTEIN-RELATED"/>
    <property type="match status" value="1"/>
</dbReference>
<dbReference type="Pfam" id="PF19314">
    <property type="entry name" value="DUF5917"/>
    <property type="match status" value="1"/>
</dbReference>
<dbReference type="GeneID" id="20233626"/>
<evidence type="ECO:0000313" key="6">
    <source>
        <dbReference type="Proteomes" id="UP000030746"/>
    </source>
</evidence>
<name>V3ZN32_LOTGI</name>
<evidence type="ECO:0000313" key="5">
    <source>
        <dbReference type="EMBL" id="ESO82251.1"/>
    </source>
</evidence>
<keyword evidence="3" id="KW-0472">Membrane</keyword>
<keyword evidence="6" id="KW-1185">Reference proteome</keyword>
<dbReference type="Proteomes" id="UP000030746">
    <property type="component" value="Unassembled WGS sequence"/>
</dbReference>
<gene>
    <name evidence="5" type="ORF">LOTGIDRAFT_134997</name>
</gene>
<feature type="transmembrane region" description="Helical" evidence="3">
    <location>
        <begin position="169"/>
        <end position="191"/>
    </location>
</feature>
<reference evidence="5 6" key="1">
    <citation type="journal article" date="2013" name="Nature">
        <title>Insights into bilaterian evolution from three spiralian genomes.</title>
        <authorList>
            <person name="Simakov O."/>
            <person name="Marletaz F."/>
            <person name="Cho S.J."/>
            <person name="Edsinger-Gonzales E."/>
            <person name="Havlak P."/>
            <person name="Hellsten U."/>
            <person name="Kuo D.H."/>
            <person name="Larsson T."/>
            <person name="Lv J."/>
            <person name="Arendt D."/>
            <person name="Savage R."/>
            <person name="Osoegawa K."/>
            <person name="de Jong P."/>
            <person name="Grimwood J."/>
            <person name="Chapman J.A."/>
            <person name="Shapiro H."/>
            <person name="Aerts A."/>
            <person name="Otillar R.P."/>
            <person name="Terry A.Y."/>
            <person name="Boore J.L."/>
            <person name="Grigoriev I.V."/>
            <person name="Lindberg D.R."/>
            <person name="Seaver E.C."/>
            <person name="Weisblat D.A."/>
            <person name="Putnam N.H."/>
            <person name="Rokhsar D.S."/>
        </authorList>
    </citation>
    <scope>NUCLEOTIDE SEQUENCE [LARGE SCALE GENOMIC DNA]</scope>
</reference>
<sequence>MFNKFTSLLQNAVDSFVPNLTLQEEFIHHWNAVTHYFVDNKEERRRIDETTIPGHIEQMVLILVQEEREQLEPGTTGPCLEYLLHHKLLDTLYTLGRTDHPPGMKQVILVFFTKLLSRIEHPLLPHINVHRAVQRLVKTCGEVRAGPTEKEEIEYLCTVCSKIKADPHLVNFFIEVGTFYILVFFSIIYMSHCRLTWNKRCKTSFHISYLLEYLIYLIVLFQPTKSSKKSSQSKQSNTGQKTLDFSLIKALLILSSSNDARVCVKACEGIMLCASLSEQSSADCIVRQTSFCDVLIDRLCGLYDKLPPVVSPSDVESVDAKWGLDAVVTVKEDQQTFQGKWQLTSFLAWLDYCDQLIGISHPTIAAALATTITDKLLVQKLHKDLLQPSETGVVMATAYFTKCLKVVCSPPLLIEFSHFLLGTKQEVELPSEEQPVIRKRLLERCDHLSDEVSIITMRLFETLLHKEDESIYHNLILRNLIGRCYLDESSVTSYNSANIENSSMKTNCVPDSDKLENLADGSTDERQNKSSRSEVHKIVTSFLSLLPEEAKSSNQTADSGYDMYLKDAHKQFSAVEQVCKAWNWPKEPVKDPDFKLEPFWEGSFLKILLDKLSRTLNQSYAVNLLVTSLISRLVLLPHANIQEYLLDPFLPTISTTRTLYSVLKKVSAEVLVYMKREGDFQNKLSSARKYLMGDTDTVTRHEDQGQLEAIIVLEEFCKELSAITFVKYHAEVTR</sequence>
<evidence type="ECO:0000256" key="2">
    <source>
        <dbReference type="SAM" id="MobiDB-lite"/>
    </source>
</evidence>
<dbReference type="STRING" id="225164.V3ZN32"/>
<keyword evidence="3" id="KW-1133">Transmembrane helix</keyword>
<feature type="domain" description="FHF complex subunit HOOK-interacting protein C-terminal" evidence="4">
    <location>
        <begin position="601"/>
        <end position="693"/>
    </location>
</feature>
<dbReference type="OMA" id="VQTEFFF"/>
<dbReference type="InterPro" id="IPR045669">
    <property type="entry name" value="FHIP_C"/>
</dbReference>
<comment type="similarity">
    <text evidence="1">Belongs to the FHIP family.</text>
</comment>
<evidence type="ECO:0000256" key="3">
    <source>
        <dbReference type="SAM" id="Phobius"/>
    </source>
</evidence>
<dbReference type="EMBL" id="KB203969">
    <property type="protein sequence ID" value="ESO82251.1"/>
    <property type="molecule type" value="Genomic_DNA"/>
</dbReference>
<dbReference type="HOGENOM" id="CLU_023718_0_0_1"/>
<proteinExistence type="inferred from homology"/>
<protein>
    <recommendedName>
        <fullName evidence="4">FHF complex subunit HOOK-interacting protein C-terminal domain-containing protein</fullName>
    </recommendedName>
</protein>
<dbReference type="KEGG" id="lgi:LOTGIDRAFT_134997"/>
<feature type="transmembrane region" description="Helical" evidence="3">
    <location>
        <begin position="203"/>
        <end position="221"/>
    </location>
</feature>
<dbReference type="PANTHER" id="PTHR21705:SF12">
    <property type="entry name" value="FHF COMPLEX SUBUNIT HOOK-INTERACTING PROTEIN C-TERMINAL DOMAIN-CONTAINING PROTEIN"/>
    <property type="match status" value="1"/>
</dbReference>
<feature type="compositionally biased region" description="Basic and acidic residues" evidence="2">
    <location>
        <begin position="511"/>
        <end position="533"/>
    </location>
</feature>
<organism evidence="5 6">
    <name type="scientific">Lottia gigantea</name>
    <name type="common">Giant owl limpet</name>
    <dbReference type="NCBI Taxonomy" id="225164"/>
    <lineage>
        <taxon>Eukaryota</taxon>
        <taxon>Metazoa</taxon>
        <taxon>Spiralia</taxon>
        <taxon>Lophotrochozoa</taxon>
        <taxon>Mollusca</taxon>
        <taxon>Gastropoda</taxon>
        <taxon>Patellogastropoda</taxon>
        <taxon>Lottioidea</taxon>
        <taxon>Lottiidae</taxon>
        <taxon>Lottia</taxon>
    </lineage>
</organism>
<accession>V3ZN32</accession>
<keyword evidence="3" id="KW-0812">Transmembrane</keyword>
<dbReference type="InterPro" id="IPR045668">
    <property type="entry name" value="FHIP_KELAA_motif"/>
</dbReference>
<dbReference type="CTD" id="20233626"/>
<dbReference type="RefSeq" id="XP_009067049.1">
    <property type="nucleotide sequence ID" value="XM_009068801.1"/>
</dbReference>
<dbReference type="Pfam" id="PF19311">
    <property type="entry name" value="KELAA"/>
    <property type="match status" value="1"/>
</dbReference>